<keyword evidence="3" id="KW-0732">Signal</keyword>
<dbReference type="Pfam" id="PF13472">
    <property type="entry name" value="Lipase_GDSL_2"/>
    <property type="match status" value="1"/>
</dbReference>
<evidence type="ECO:0000256" key="1">
    <source>
        <dbReference type="SAM" id="MobiDB-lite"/>
    </source>
</evidence>
<protein>
    <recommendedName>
        <fullName evidence="4">SGNH hydrolase-type esterase domain-containing protein</fullName>
    </recommendedName>
</protein>
<feature type="region of interest" description="Disordered" evidence="1">
    <location>
        <begin position="275"/>
        <end position="328"/>
    </location>
</feature>
<feature type="compositionally biased region" description="Polar residues" evidence="1">
    <location>
        <begin position="284"/>
        <end position="295"/>
    </location>
</feature>
<gene>
    <name evidence="5" type="ORF">LTR97_006971</name>
</gene>
<feature type="signal peptide" evidence="3">
    <location>
        <begin position="1"/>
        <end position="31"/>
    </location>
</feature>
<comment type="caution">
    <text evidence="5">The sequence shown here is derived from an EMBL/GenBank/DDBJ whole genome shotgun (WGS) entry which is preliminary data.</text>
</comment>
<keyword evidence="2" id="KW-0812">Transmembrane</keyword>
<feature type="domain" description="SGNH hydrolase-type esterase" evidence="4">
    <location>
        <begin position="55"/>
        <end position="256"/>
    </location>
</feature>
<keyword evidence="2" id="KW-1133">Transmembrane helix</keyword>
<dbReference type="AlphaFoldDB" id="A0AAN7WFE7"/>
<dbReference type="PANTHER" id="PTHR30383:SF5">
    <property type="entry name" value="SGNH HYDROLASE-TYPE ESTERASE DOMAIN-CONTAINING PROTEIN"/>
    <property type="match status" value="1"/>
</dbReference>
<evidence type="ECO:0000259" key="4">
    <source>
        <dbReference type="Pfam" id="PF13472"/>
    </source>
</evidence>
<feature type="chain" id="PRO_5042997496" description="SGNH hydrolase-type esterase domain-containing protein" evidence="3">
    <location>
        <begin position="32"/>
        <end position="361"/>
    </location>
</feature>
<evidence type="ECO:0000256" key="2">
    <source>
        <dbReference type="SAM" id="Phobius"/>
    </source>
</evidence>
<feature type="compositionally biased region" description="Low complexity" evidence="1">
    <location>
        <begin position="301"/>
        <end position="319"/>
    </location>
</feature>
<feature type="transmembrane region" description="Helical" evidence="2">
    <location>
        <begin position="341"/>
        <end position="360"/>
    </location>
</feature>
<dbReference type="Gene3D" id="3.40.50.1110">
    <property type="entry name" value="SGNH hydrolase"/>
    <property type="match status" value="1"/>
</dbReference>
<dbReference type="EMBL" id="JAVRQU010000010">
    <property type="protein sequence ID" value="KAK5698011.1"/>
    <property type="molecule type" value="Genomic_DNA"/>
</dbReference>
<dbReference type="GO" id="GO:0004622">
    <property type="term" value="F:phosphatidylcholine lysophospholipase activity"/>
    <property type="evidence" value="ECO:0007669"/>
    <property type="project" value="TreeGrafter"/>
</dbReference>
<accession>A0AAN7WFE7</accession>
<keyword evidence="2" id="KW-0472">Membrane</keyword>
<evidence type="ECO:0000313" key="6">
    <source>
        <dbReference type="Proteomes" id="UP001310594"/>
    </source>
</evidence>
<dbReference type="InterPro" id="IPR013830">
    <property type="entry name" value="SGNH_hydro"/>
</dbReference>
<reference evidence="5" key="1">
    <citation type="submission" date="2023-08" db="EMBL/GenBank/DDBJ databases">
        <title>Black Yeasts Isolated from many extreme environments.</title>
        <authorList>
            <person name="Coleine C."/>
            <person name="Stajich J.E."/>
            <person name="Selbmann L."/>
        </authorList>
    </citation>
    <scope>NUCLEOTIDE SEQUENCE</scope>
    <source>
        <strain evidence="5">CCFEE 5810</strain>
    </source>
</reference>
<evidence type="ECO:0000313" key="5">
    <source>
        <dbReference type="EMBL" id="KAK5698011.1"/>
    </source>
</evidence>
<dbReference type="InterPro" id="IPR051532">
    <property type="entry name" value="Ester_Hydrolysis_Enzymes"/>
</dbReference>
<evidence type="ECO:0000256" key="3">
    <source>
        <dbReference type="SAM" id="SignalP"/>
    </source>
</evidence>
<name>A0AAN7WFE7_9PEZI</name>
<sequence length="361" mass="38697">MSPNNPSPPPWALPLFMLLSILLLLTGQSAAQTSSSSALSWCDPNGTIPDLTILAMGASIVYGHSSTSEAGFRPRLAQLLETSNMTASMVGTQWSGNMLPSTYSNHHEAYEGATIEGYAVKIAASGAYNMNANVLMILLGTNDCWWLPNTDPEITAVEPDERKAAGLAAMKRFTTFLAEIHSHAPDALVLVAELPKNGQEHADRCIQGFDAALPAVVEKAVEEGQSLVRFVRMYDVVSYDQIQVDGTHPTDRGYDLMGERWFEAIRNATEELCPEREELEDSQDQNQEPPTSVGNATAPGSADSVPSTSSNSSSELPQSGGTEQATSADVEVGKVSSASRAQVYTLWSAWLLMICVALVAA</sequence>
<dbReference type="PANTHER" id="PTHR30383">
    <property type="entry name" value="THIOESTERASE 1/PROTEASE 1/LYSOPHOSPHOLIPASE L1"/>
    <property type="match status" value="1"/>
</dbReference>
<proteinExistence type="predicted"/>
<dbReference type="InterPro" id="IPR036514">
    <property type="entry name" value="SGNH_hydro_sf"/>
</dbReference>
<dbReference type="Proteomes" id="UP001310594">
    <property type="component" value="Unassembled WGS sequence"/>
</dbReference>
<organism evidence="5 6">
    <name type="scientific">Elasticomyces elasticus</name>
    <dbReference type="NCBI Taxonomy" id="574655"/>
    <lineage>
        <taxon>Eukaryota</taxon>
        <taxon>Fungi</taxon>
        <taxon>Dikarya</taxon>
        <taxon>Ascomycota</taxon>
        <taxon>Pezizomycotina</taxon>
        <taxon>Dothideomycetes</taxon>
        <taxon>Dothideomycetidae</taxon>
        <taxon>Mycosphaerellales</taxon>
        <taxon>Teratosphaeriaceae</taxon>
        <taxon>Elasticomyces</taxon>
    </lineage>
</organism>
<dbReference type="SUPFAM" id="SSF52266">
    <property type="entry name" value="SGNH hydrolase"/>
    <property type="match status" value="1"/>
</dbReference>